<dbReference type="Pfam" id="PF00582">
    <property type="entry name" value="Usp"/>
    <property type="match status" value="1"/>
</dbReference>
<evidence type="ECO:0000256" key="1">
    <source>
        <dbReference type="ARBA" id="ARBA00008791"/>
    </source>
</evidence>
<accession>A0A1E3V7T3</accession>
<dbReference type="RefSeq" id="WP_069460101.1">
    <property type="nucleotide sequence ID" value="NZ_LYBW01000061.1"/>
</dbReference>
<dbReference type="CDD" id="cd00293">
    <property type="entry name" value="USP-like"/>
    <property type="match status" value="1"/>
</dbReference>
<sequence>MSFKTILAVIGASRGDEDLRIAADLCGQAGAHLSVLVAAWAPEPMGRYPTMTPAWVEQRDRSVQALKERVRQARDLLGRREISYDVDSVYSEVAAADYDIGERSIYCDLLLVGPDAFADADLKRQVVGGGPLQSGRPLLLIPPDTKPTLQPKTVLLAWDSRAQSARAAREALEMMTKADSVHVTMVDPTASLRGSGDEPGADVAAYLARQGINVTVDALPSGGKTVAQVLQQHAVDVSADIIVMGAYGHSRLREFIFGGVTRSMLDETKLPVLMAR</sequence>
<evidence type="ECO:0000259" key="2">
    <source>
        <dbReference type="Pfam" id="PF00582"/>
    </source>
</evidence>
<protein>
    <submittedName>
        <fullName evidence="3">Universal stress protein</fullName>
    </submittedName>
</protein>
<dbReference type="OrthoDB" id="9804721at2"/>
<dbReference type="PRINTS" id="PR01438">
    <property type="entry name" value="UNVRSLSTRESS"/>
</dbReference>
<reference evidence="4" key="1">
    <citation type="submission" date="2016-05" db="EMBL/GenBank/DDBJ databases">
        <authorList>
            <person name="Li Y."/>
        </authorList>
    </citation>
    <scope>NUCLEOTIDE SEQUENCE [LARGE SCALE GENOMIC DNA]</scope>
    <source>
        <strain evidence="4">YIC4027</strain>
    </source>
</reference>
<dbReference type="SUPFAM" id="SSF52402">
    <property type="entry name" value="Adenine nucleotide alpha hydrolases-like"/>
    <property type="match status" value="1"/>
</dbReference>
<dbReference type="EMBL" id="LYBW01000061">
    <property type="protein sequence ID" value="ODR89535.1"/>
    <property type="molecule type" value="Genomic_DNA"/>
</dbReference>
<organism evidence="3 4">
    <name type="scientific">Sinorhizobium alkalisoli</name>
    <dbReference type="NCBI Taxonomy" id="1752398"/>
    <lineage>
        <taxon>Bacteria</taxon>
        <taxon>Pseudomonadati</taxon>
        <taxon>Pseudomonadota</taxon>
        <taxon>Alphaproteobacteria</taxon>
        <taxon>Hyphomicrobiales</taxon>
        <taxon>Rhizobiaceae</taxon>
        <taxon>Sinorhizobium/Ensifer group</taxon>
        <taxon>Sinorhizobium</taxon>
    </lineage>
</organism>
<dbReference type="PANTHER" id="PTHR46268">
    <property type="entry name" value="STRESS RESPONSE PROTEIN NHAX"/>
    <property type="match status" value="1"/>
</dbReference>
<dbReference type="InterPro" id="IPR006015">
    <property type="entry name" value="Universal_stress_UspA"/>
</dbReference>
<feature type="domain" description="UspA" evidence="2">
    <location>
        <begin position="152"/>
        <end position="276"/>
    </location>
</feature>
<dbReference type="Gene3D" id="3.40.50.12370">
    <property type="match status" value="1"/>
</dbReference>
<keyword evidence="4" id="KW-1185">Reference proteome</keyword>
<dbReference type="PANTHER" id="PTHR46268:SF15">
    <property type="entry name" value="UNIVERSAL STRESS PROTEIN HP_0031"/>
    <property type="match status" value="1"/>
</dbReference>
<proteinExistence type="inferred from homology"/>
<evidence type="ECO:0000313" key="3">
    <source>
        <dbReference type="EMBL" id="ODR89535.1"/>
    </source>
</evidence>
<comment type="caution">
    <text evidence="3">The sequence shown here is derived from an EMBL/GenBank/DDBJ whole genome shotgun (WGS) entry which is preliminary data.</text>
</comment>
<dbReference type="STRING" id="1752398.A8M32_19610"/>
<dbReference type="Proteomes" id="UP000094342">
    <property type="component" value="Unassembled WGS sequence"/>
</dbReference>
<comment type="similarity">
    <text evidence="1">Belongs to the universal stress protein A family.</text>
</comment>
<dbReference type="InterPro" id="IPR006016">
    <property type="entry name" value="UspA"/>
</dbReference>
<dbReference type="AlphaFoldDB" id="A0A1E3V7T3"/>
<evidence type="ECO:0000313" key="4">
    <source>
        <dbReference type="Proteomes" id="UP000094342"/>
    </source>
</evidence>
<name>A0A1E3V7T3_9HYPH</name>
<gene>
    <name evidence="3" type="ORF">A8M32_19610</name>
</gene>